<evidence type="ECO:0000256" key="1">
    <source>
        <dbReference type="SAM" id="Phobius"/>
    </source>
</evidence>
<dbReference type="Proteomes" id="UP000031368">
    <property type="component" value="Chromosome"/>
</dbReference>
<sequence length="68" mass="6844">MPSCAHRSYAFAIAVIFADSAAIAGYTLVHGKPFLLKSGGKSSAFAGCAFVGLSALARLADPSVLNVG</sequence>
<name>A0A0B4X7L6_9HYPH</name>
<dbReference type="EMBL" id="CP006877">
    <property type="protein sequence ID" value="AJD42457.1"/>
    <property type="molecule type" value="Genomic_DNA"/>
</dbReference>
<keyword evidence="1" id="KW-0472">Membrane</keyword>
<organism evidence="2 3">
    <name type="scientific">Rhizobium gallicum bv. gallicum R602sp</name>
    <dbReference type="NCBI Taxonomy" id="1041138"/>
    <lineage>
        <taxon>Bacteria</taxon>
        <taxon>Pseudomonadati</taxon>
        <taxon>Pseudomonadota</taxon>
        <taxon>Alphaproteobacteria</taxon>
        <taxon>Hyphomicrobiales</taxon>
        <taxon>Rhizobiaceae</taxon>
        <taxon>Rhizobium/Agrobacterium group</taxon>
        <taxon>Rhizobium</taxon>
    </lineage>
</organism>
<evidence type="ECO:0000313" key="2">
    <source>
        <dbReference type="EMBL" id="AJD42457.1"/>
    </source>
</evidence>
<dbReference type="KEGG" id="rga:RGR602_CH03140"/>
<feature type="transmembrane region" description="Helical" evidence="1">
    <location>
        <begin position="6"/>
        <end position="29"/>
    </location>
</feature>
<keyword evidence="1" id="KW-1133">Transmembrane helix</keyword>
<proteinExistence type="predicted"/>
<keyword evidence="3" id="KW-1185">Reference proteome</keyword>
<keyword evidence="1" id="KW-0812">Transmembrane</keyword>
<reference evidence="2 3" key="1">
    <citation type="submission" date="2013-11" db="EMBL/GenBank/DDBJ databases">
        <title>Complete genome sequence of Rhizobium gallicum bv. gallicum R602.</title>
        <authorList>
            <person name="Bustos P."/>
            <person name="Santamaria R.I."/>
            <person name="Lozano L."/>
            <person name="Acosta J.L."/>
            <person name="Ormeno-Orrillo E."/>
            <person name="Rogel M.A."/>
            <person name="Romero D."/>
            <person name="Cevallos M.A."/>
            <person name="Martinez-Romero E."/>
            <person name="Gonzalez V."/>
        </authorList>
    </citation>
    <scope>NUCLEOTIDE SEQUENCE [LARGE SCALE GENOMIC DNA]</scope>
    <source>
        <strain evidence="2 3">R602</strain>
    </source>
</reference>
<evidence type="ECO:0000313" key="3">
    <source>
        <dbReference type="Proteomes" id="UP000031368"/>
    </source>
</evidence>
<dbReference type="AlphaFoldDB" id="A0A0B4X7L6"/>
<gene>
    <name evidence="2" type="ORF">RGR602_CH03140</name>
</gene>
<accession>A0A0B4X7L6</accession>
<protein>
    <submittedName>
        <fullName evidence="2">Uncharacterized protein</fullName>
    </submittedName>
</protein>
<dbReference type="HOGENOM" id="CLU_2791071_0_0_5"/>